<dbReference type="PANTHER" id="PTHR15245">
    <property type="entry name" value="SYMPLEKIN-RELATED"/>
    <property type="match status" value="1"/>
</dbReference>
<dbReference type="eggNOG" id="KOG1895">
    <property type="taxonomic scope" value="Eukaryota"/>
</dbReference>
<dbReference type="VEuPathDB" id="FungiDB:RO3G_15543"/>
<dbReference type="EMBL" id="CH476747">
    <property type="protein sequence ID" value="EIE90832.1"/>
    <property type="molecule type" value="Genomic_DNA"/>
</dbReference>
<dbReference type="GO" id="GO:0006397">
    <property type="term" value="P:mRNA processing"/>
    <property type="evidence" value="ECO:0007669"/>
    <property type="project" value="UniProtKB-KW"/>
</dbReference>
<gene>
    <name evidence="6" type="ORF">RO3G_15543</name>
</gene>
<evidence type="ECO:0000256" key="1">
    <source>
        <dbReference type="ARBA" id="ARBA00004123"/>
    </source>
</evidence>
<dbReference type="AlphaFoldDB" id="I1CQV2"/>
<comment type="subcellular location">
    <subcellularLocation>
        <location evidence="1">Nucleus</location>
    </subcellularLocation>
</comment>
<dbReference type="InParanoid" id="I1CQV2"/>
<dbReference type="InterPro" id="IPR032460">
    <property type="entry name" value="Symplekin/Pta1_N"/>
</dbReference>
<dbReference type="Pfam" id="PF11935">
    <property type="entry name" value="SYMPK_PTA1_N"/>
    <property type="match status" value="1"/>
</dbReference>
<evidence type="ECO:0000313" key="7">
    <source>
        <dbReference type="Proteomes" id="UP000009138"/>
    </source>
</evidence>
<organism evidence="6 7">
    <name type="scientific">Rhizopus delemar (strain RA 99-880 / ATCC MYA-4621 / FGSC 9543 / NRRL 43880)</name>
    <name type="common">Mucormycosis agent</name>
    <name type="synonym">Rhizopus arrhizus var. delemar</name>
    <dbReference type="NCBI Taxonomy" id="246409"/>
    <lineage>
        <taxon>Eukaryota</taxon>
        <taxon>Fungi</taxon>
        <taxon>Fungi incertae sedis</taxon>
        <taxon>Mucoromycota</taxon>
        <taxon>Mucoromycotina</taxon>
        <taxon>Mucoromycetes</taxon>
        <taxon>Mucorales</taxon>
        <taxon>Mucorineae</taxon>
        <taxon>Rhizopodaceae</taxon>
        <taxon>Rhizopus</taxon>
    </lineage>
</organism>
<dbReference type="InterPro" id="IPR011989">
    <property type="entry name" value="ARM-like"/>
</dbReference>
<protein>
    <recommendedName>
        <fullName evidence="5">Symplekin/Pta1 N-terminal domain-containing protein</fullName>
    </recommendedName>
</protein>
<keyword evidence="7" id="KW-1185">Reference proteome</keyword>
<feature type="domain" description="Symplekin/Pta1 N-terminal" evidence="5">
    <location>
        <begin position="15"/>
        <end position="109"/>
    </location>
</feature>
<dbReference type="Proteomes" id="UP000009138">
    <property type="component" value="Unassembled WGS sequence"/>
</dbReference>
<dbReference type="STRING" id="246409.I1CQV2"/>
<dbReference type="PANTHER" id="PTHR15245:SF20">
    <property type="entry name" value="SYMPLEKIN"/>
    <property type="match status" value="1"/>
</dbReference>
<reference evidence="6 7" key="1">
    <citation type="journal article" date="2009" name="PLoS Genet.">
        <title>Genomic analysis of the basal lineage fungus Rhizopus oryzae reveals a whole-genome duplication.</title>
        <authorList>
            <person name="Ma L.-J."/>
            <person name="Ibrahim A.S."/>
            <person name="Skory C."/>
            <person name="Grabherr M.G."/>
            <person name="Burger G."/>
            <person name="Butler M."/>
            <person name="Elias M."/>
            <person name="Idnurm A."/>
            <person name="Lang B.F."/>
            <person name="Sone T."/>
            <person name="Abe A."/>
            <person name="Calvo S.E."/>
            <person name="Corrochano L.M."/>
            <person name="Engels R."/>
            <person name="Fu J."/>
            <person name="Hansberg W."/>
            <person name="Kim J.-M."/>
            <person name="Kodira C.D."/>
            <person name="Koehrsen M.J."/>
            <person name="Liu B."/>
            <person name="Miranda-Saavedra D."/>
            <person name="O'Leary S."/>
            <person name="Ortiz-Castellanos L."/>
            <person name="Poulter R."/>
            <person name="Rodriguez-Romero J."/>
            <person name="Ruiz-Herrera J."/>
            <person name="Shen Y.-Q."/>
            <person name="Zeng Q."/>
            <person name="Galagan J."/>
            <person name="Birren B.W."/>
            <person name="Cuomo C.A."/>
            <person name="Wickes B.L."/>
        </authorList>
    </citation>
    <scope>NUCLEOTIDE SEQUENCE [LARGE SCALE GENOMIC DNA]</scope>
    <source>
        <strain evidence="7">RA 99-880 / ATCC MYA-4621 / FGSC 9543 / NRRL 43880</strain>
    </source>
</reference>
<dbReference type="Gene3D" id="1.25.10.10">
    <property type="entry name" value="Leucine-rich Repeat Variant"/>
    <property type="match status" value="1"/>
</dbReference>
<proteinExistence type="predicted"/>
<evidence type="ECO:0000313" key="6">
    <source>
        <dbReference type="EMBL" id="EIE90832.1"/>
    </source>
</evidence>
<evidence type="ECO:0000256" key="2">
    <source>
        <dbReference type="ARBA" id="ARBA00022664"/>
    </source>
</evidence>
<dbReference type="GeneID" id="93622508"/>
<evidence type="ECO:0000259" key="5">
    <source>
        <dbReference type="Pfam" id="PF11935"/>
    </source>
</evidence>
<dbReference type="InterPro" id="IPR021850">
    <property type="entry name" value="Symplekin/Pta1"/>
</dbReference>
<accession>I1CQV2</accession>
<evidence type="ECO:0000256" key="3">
    <source>
        <dbReference type="ARBA" id="ARBA00023242"/>
    </source>
</evidence>
<keyword evidence="3" id="KW-0539">Nucleus</keyword>
<dbReference type="RefSeq" id="XP_067526228.1">
    <property type="nucleotide sequence ID" value="XM_067670127.1"/>
</dbReference>
<dbReference type="OrthoDB" id="331600at2759"/>
<dbReference type="GO" id="GO:0005847">
    <property type="term" value="C:mRNA cleavage and polyadenylation specificity factor complex"/>
    <property type="evidence" value="ECO:0007669"/>
    <property type="project" value="TreeGrafter"/>
</dbReference>
<dbReference type="SUPFAM" id="SSF48371">
    <property type="entry name" value="ARM repeat"/>
    <property type="match status" value="1"/>
</dbReference>
<sequence length="612" mass="69148">MSIQVSRFMLLNVYNQALEKEGQGILETILNLFDSDIESVLTASISCLLVTVKRRPQFLRPVVARWIGWKNQRTEQDSPVMIRNVEKAIRLAFVSLIRTESLAAYRQELLQGFGAVGGNPAMFQQKETRRQKRLAVQEETATQKKARLSEPYTPVIPSASSPHLLANYDITQIPPAAIVHLCMTVLQTVPLEVMTERVAMLPKEGVTLAVTRPGFVRSTTPPYPPPPEQPERIDHPSIKREKVKREDLDSDEEMEEALQPVPVTMREPIVKEEEVKPKVEVLASVEERANQLFKAQPYALVTAKPTTMSDEQRQTMIKMTFERILQSQSALMDHQQVKTWSTLVAKLVTRGINSNNNNKIMTDEIKALLLNFISINTLDAKDRTLTKLLMDAPALDAQCVALVKQNLEHVPERFVTCISTLRSLVTNKVGVRYEALQVLLDLCVHPYDKMRRTSIVAVKKWNVDQEDIDARVEAYSIRVLQELTQGQDWTEKEVVCHAELYFVLCTKKPSLLKELFSVYTQSSETVQEAIRAHSVNMIKSIGMKSSDLISLLRECPEGTESLVIRIIAILCESKPPTREIMATVESLSNERSVDVQGLEPILAGHSLNHKKQ</sequence>
<feature type="compositionally biased region" description="Basic and acidic residues" evidence="4">
    <location>
        <begin position="229"/>
        <end position="239"/>
    </location>
</feature>
<dbReference type="InterPro" id="IPR016024">
    <property type="entry name" value="ARM-type_fold"/>
</dbReference>
<evidence type="ECO:0000256" key="4">
    <source>
        <dbReference type="SAM" id="MobiDB-lite"/>
    </source>
</evidence>
<keyword evidence="2" id="KW-0507">mRNA processing</keyword>
<name>I1CQV2_RHIO9</name>
<feature type="region of interest" description="Disordered" evidence="4">
    <location>
        <begin position="216"/>
        <end position="239"/>
    </location>
</feature>